<dbReference type="SUPFAM" id="SSF52833">
    <property type="entry name" value="Thioredoxin-like"/>
    <property type="match status" value="1"/>
</dbReference>
<organism evidence="2 3">
    <name type="scientific">Agaribacter flavus</name>
    <dbReference type="NCBI Taxonomy" id="1902781"/>
    <lineage>
        <taxon>Bacteria</taxon>
        <taxon>Pseudomonadati</taxon>
        <taxon>Pseudomonadota</taxon>
        <taxon>Gammaproteobacteria</taxon>
        <taxon>Alteromonadales</taxon>
        <taxon>Alteromonadaceae</taxon>
        <taxon>Agaribacter</taxon>
    </lineage>
</organism>
<dbReference type="RefSeq" id="WP_376919388.1">
    <property type="nucleotide sequence ID" value="NZ_JBHRSW010000007.1"/>
</dbReference>
<dbReference type="Pfam" id="PF00462">
    <property type="entry name" value="Glutaredoxin"/>
    <property type="match status" value="1"/>
</dbReference>
<protein>
    <submittedName>
        <fullName evidence="2">Glutaredoxin family protein</fullName>
    </submittedName>
</protein>
<sequence>MAILSAVSNLFFSFFGSSRESAKATIAFQDLSLYHRSTCPYCLFVMSFMRGQGISINKHNISAEPNRQAELIEQGGKRQVPCLRIKQAEGDVWLYESADIIEYLRKRIDKRK</sequence>
<keyword evidence="3" id="KW-1185">Reference proteome</keyword>
<evidence type="ECO:0000313" key="3">
    <source>
        <dbReference type="Proteomes" id="UP001595478"/>
    </source>
</evidence>
<dbReference type="PROSITE" id="PS51354">
    <property type="entry name" value="GLUTAREDOXIN_2"/>
    <property type="match status" value="1"/>
</dbReference>
<comment type="caution">
    <text evidence="2">The sequence shown here is derived from an EMBL/GenBank/DDBJ whole genome shotgun (WGS) entry which is preliminary data.</text>
</comment>
<dbReference type="CDD" id="cd00570">
    <property type="entry name" value="GST_N_family"/>
    <property type="match status" value="1"/>
</dbReference>
<feature type="domain" description="Glutaredoxin" evidence="1">
    <location>
        <begin position="33"/>
        <end position="86"/>
    </location>
</feature>
<dbReference type="Gene3D" id="3.40.30.10">
    <property type="entry name" value="Glutaredoxin"/>
    <property type="match status" value="1"/>
</dbReference>
<dbReference type="Proteomes" id="UP001595478">
    <property type="component" value="Unassembled WGS sequence"/>
</dbReference>
<evidence type="ECO:0000313" key="2">
    <source>
        <dbReference type="EMBL" id="MFC3121254.1"/>
    </source>
</evidence>
<evidence type="ECO:0000259" key="1">
    <source>
        <dbReference type="Pfam" id="PF00462"/>
    </source>
</evidence>
<reference evidence="3" key="1">
    <citation type="journal article" date="2019" name="Int. J. Syst. Evol. Microbiol.">
        <title>The Global Catalogue of Microorganisms (GCM) 10K type strain sequencing project: providing services to taxonomists for standard genome sequencing and annotation.</title>
        <authorList>
            <consortium name="The Broad Institute Genomics Platform"/>
            <consortium name="The Broad Institute Genome Sequencing Center for Infectious Disease"/>
            <person name="Wu L."/>
            <person name="Ma J."/>
        </authorList>
    </citation>
    <scope>NUCLEOTIDE SEQUENCE [LARGE SCALE GENOMIC DNA]</scope>
    <source>
        <strain evidence="3">KCTC 52473</strain>
    </source>
</reference>
<accession>A0ABV7FPG5</accession>
<dbReference type="InterPro" id="IPR036249">
    <property type="entry name" value="Thioredoxin-like_sf"/>
</dbReference>
<dbReference type="InterPro" id="IPR002109">
    <property type="entry name" value="Glutaredoxin"/>
</dbReference>
<dbReference type="EMBL" id="JBHRSW010000007">
    <property type="protein sequence ID" value="MFC3121254.1"/>
    <property type="molecule type" value="Genomic_DNA"/>
</dbReference>
<name>A0ABV7FPG5_9ALTE</name>
<gene>
    <name evidence="2" type="ORF">ACFOHL_06445</name>
</gene>
<proteinExistence type="predicted"/>